<dbReference type="InterPro" id="IPR011044">
    <property type="entry name" value="Quino_amine_DH_bsu"/>
</dbReference>
<dbReference type="Gene3D" id="2.120.10.30">
    <property type="entry name" value="TolB, C-terminal domain"/>
    <property type="match status" value="1"/>
</dbReference>
<dbReference type="STRING" id="158898.SAMN04488548_134475"/>
<evidence type="ECO:0000313" key="4">
    <source>
        <dbReference type="Proteomes" id="UP000183180"/>
    </source>
</evidence>
<evidence type="ECO:0000313" key="3">
    <source>
        <dbReference type="EMBL" id="SDU31416.1"/>
    </source>
</evidence>
<dbReference type="RefSeq" id="WP_074848960.1">
    <property type="nucleotide sequence ID" value="NZ_FNLM01000034.1"/>
</dbReference>
<dbReference type="AlphaFoldDB" id="A0A1H2HI00"/>
<name>A0A1H2HI00_9ACTN</name>
<organism evidence="3 4">
    <name type="scientific">Gordonia westfalica</name>
    <dbReference type="NCBI Taxonomy" id="158898"/>
    <lineage>
        <taxon>Bacteria</taxon>
        <taxon>Bacillati</taxon>
        <taxon>Actinomycetota</taxon>
        <taxon>Actinomycetes</taxon>
        <taxon>Mycobacteriales</taxon>
        <taxon>Gordoniaceae</taxon>
        <taxon>Gordonia</taxon>
    </lineage>
</organism>
<dbReference type="Proteomes" id="UP000183180">
    <property type="component" value="Unassembled WGS sequence"/>
</dbReference>
<keyword evidence="2" id="KW-0732">Signal</keyword>
<accession>A0A1H2HI00</accession>
<reference evidence="3 4" key="1">
    <citation type="submission" date="2016-10" db="EMBL/GenBank/DDBJ databases">
        <authorList>
            <person name="de Groot N.N."/>
        </authorList>
    </citation>
    <scope>NUCLEOTIDE SEQUENCE [LARGE SCALE GENOMIC DNA]</scope>
    <source>
        <strain evidence="3 4">DSM 44215</strain>
    </source>
</reference>
<feature type="region of interest" description="Disordered" evidence="1">
    <location>
        <begin position="208"/>
        <end position="227"/>
    </location>
</feature>
<protein>
    <submittedName>
        <fullName evidence="3">Sugar lactone lactonase YvrE</fullName>
    </submittedName>
</protein>
<dbReference type="OrthoDB" id="4446106at2"/>
<dbReference type="SUPFAM" id="SSF50969">
    <property type="entry name" value="YVTN repeat-like/Quinoprotein amine dehydrogenase"/>
    <property type="match status" value="1"/>
</dbReference>
<feature type="chain" id="PRO_5010321664" evidence="2">
    <location>
        <begin position="23"/>
        <end position="353"/>
    </location>
</feature>
<feature type="signal peptide" evidence="2">
    <location>
        <begin position="1"/>
        <end position="22"/>
    </location>
</feature>
<evidence type="ECO:0000256" key="1">
    <source>
        <dbReference type="SAM" id="MobiDB-lite"/>
    </source>
</evidence>
<evidence type="ECO:0000256" key="2">
    <source>
        <dbReference type="SAM" id="SignalP"/>
    </source>
</evidence>
<proteinExistence type="predicted"/>
<dbReference type="EMBL" id="FNLM01000034">
    <property type="protein sequence ID" value="SDU31416.1"/>
    <property type="molecule type" value="Genomic_DNA"/>
</dbReference>
<sequence>MRRPVAAAATLAVGVAMITACGSDDSGTPDVPTVAPATAVEAPATSEPAGLTVPAPVGSRALAASGRTVAVVSPDGRQLLRFDTAAMATPPTPVEVPGLTALAPDTDGGYLGAGPGALVVVDAEGAARTAELDTDSPTAVVRAASGQILVGTADGRVLIYDGDIENGELRKKHDLREFVRVDSLTAAPASAEGLDGQVVVLDRAQSSVTPIDPESGDTGPALRAGNGATNSTVDRFGRILVANTRDGEILGFFGSPLVMRFRYPVADGPYAVDYDESRNLLWVSTTGNNEVVAYDLADGEPKEKQRFASVVQPDSIAVDEAGTVYVLSARDGRLQAVPPPGTPLGVTAVEPGR</sequence>
<dbReference type="InterPro" id="IPR011042">
    <property type="entry name" value="6-blade_b-propeller_TolB-like"/>
</dbReference>
<gene>
    <name evidence="3" type="ORF">SAMN04488548_134475</name>
</gene>
<dbReference type="PROSITE" id="PS51257">
    <property type="entry name" value="PROKAR_LIPOPROTEIN"/>
    <property type="match status" value="1"/>
</dbReference>